<dbReference type="GO" id="GO:0005525">
    <property type="term" value="F:GTP binding"/>
    <property type="evidence" value="ECO:0007669"/>
    <property type="project" value="InterPro"/>
</dbReference>
<reference evidence="2" key="1">
    <citation type="submission" date="2018-05" db="EMBL/GenBank/DDBJ databases">
        <authorList>
            <person name="Lanie J.A."/>
            <person name="Ng W.-L."/>
            <person name="Kazmierczak K.M."/>
            <person name="Andrzejewski T.M."/>
            <person name="Davidsen T.M."/>
            <person name="Wayne K.J."/>
            <person name="Tettelin H."/>
            <person name="Glass J.I."/>
            <person name="Rusch D."/>
            <person name="Podicherti R."/>
            <person name="Tsui H.-C.T."/>
            <person name="Winkler M.E."/>
        </authorList>
    </citation>
    <scope>NUCLEOTIDE SEQUENCE</scope>
</reference>
<dbReference type="Gene3D" id="3.40.50.300">
    <property type="entry name" value="P-loop containing nucleotide triphosphate hydrolases"/>
    <property type="match status" value="1"/>
</dbReference>
<evidence type="ECO:0000259" key="1">
    <source>
        <dbReference type="PROSITE" id="PS51722"/>
    </source>
</evidence>
<dbReference type="SUPFAM" id="SSF52540">
    <property type="entry name" value="P-loop containing nucleoside triphosphate hydrolases"/>
    <property type="match status" value="1"/>
</dbReference>
<sequence length="143" mass="15651">MAPNNAIRNIAIIAHVDHGKTTLVDGMLKQSNVFRADQQVADRVLDSNDLERERGITITAKNTAIVHGDTTINLVDTPGHADFGSEVERILNMVDGVLLLVDAVEGPMPQTRFVLRQALKRGLKAIVVVNKVDRPAARPDWVV</sequence>
<gene>
    <name evidence="2" type="ORF">METZ01_LOCUS314984</name>
</gene>
<dbReference type="PANTHER" id="PTHR42908:SF8">
    <property type="entry name" value="TR-TYPE G DOMAIN-CONTAINING PROTEIN"/>
    <property type="match status" value="1"/>
</dbReference>
<dbReference type="PANTHER" id="PTHR42908">
    <property type="entry name" value="TRANSLATION ELONGATION FACTOR-RELATED"/>
    <property type="match status" value="1"/>
</dbReference>
<protein>
    <recommendedName>
        <fullName evidence="1">Tr-type G domain-containing protein</fullName>
    </recommendedName>
</protein>
<dbReference type="PROSITE" id="PS00301">
    <property type="entry name" value="G_TR_1"/>
    <property type="match status" value="1"/>
</dbReference>
<dbReference type="NCBIfam" id="TIGR00231">
    <property type="entry name" value="small_GTP"/>
    <property type="match status" value="1"/>
</dbReference>
<dbReference type="InterPro" id="IPR000795">
    <property type="entry name" value="T_Tr_GTP-bd_dom"/>
</dbReference>
<feature type="non-terminal residue" evidence="2">
    <location>
        <position position="143"/>
    </location>
</feature>
<feature type="domain" description="Tr-type G" evidence="1">
    <location>
        <begin position="5"/>
        <end position="143"/>
    </location>
</feature>
<dbReference type="InterPro" id="IPR031157">
    <property type="entry name" value="G_TR_CS"/>
</dbReference>
<dbReference type="Pfam" id="PF00009">
    <property type="entry name" value="GTP_EFTU"/>
    <property type="match status" value="1"/>
</dbReference>
<dbReference type="GO" id="GO:1990904">
    <property type="term" value="C:ribonucleoprotein complex"/>
    <property type="evidence" value="ECO:0007669"/>
    <property type="project" value="TreeGrafter"/>
</dbReference>
<dbReference type="GO" id="GO:0005829">
    <property type="term" value="C:cytosol"/>
    <property type="evidence" value="ECO:0007669"/>
    <property type="project" value="TreeGrafter"/>
</dbReference>
<evidence type="ECO:0000313" key="2">
    <source>
        <dbReference type="EMBL" id="SVC62130.1"/>
    </source>
</evidence>
<dbReference type="PRINTS" id="PR00315">
    <property type="entry name" value="ELONGATNFCT"/>
</dbReference>
<dbReference type="PROSITE" id="PS51722">
    <property type="entry name" value="G_TR_2"/>
    <property type="match status" value="1"/>
</dbReference>
<dbReference type="EMBL" id="UINC01101374">
    <property type="protein sequence ID" value="SVC62130.1"/>
    <property type="molecule type" value="Genomic_DNA"/>
</dbReference>
<proteinExistence type="predicted"/>
<accession>A0A382NND2</accession>
<dbReference type="InterPro" id="IPR005225">
    <property type="entry name" value="Small_GTP-bd"/>
</dbReference>
<dbReference type="GO" id="GO:0003924">
    <property type="term" value="F:GTPase activity"/>
    <property type="evidence" value="ECO:0007669"/>
    <property type="project" value="InterPro"/>
</dbReference>
<name>A0A382NND2_9ZZZZ</name>
<dbReference type="InterPro" id="IPR027417">
    <property type="entry name" value="P-loop_NTPase"/>
</dbReference>
<dbReference type="AlphaFoldDB" id="A0A382NND2"/>
<organism evidence="2">
    <name type="scientific">marine metagenome</name>
    <dbReference type="NCBI Taxonomy" id="408172"/>
    <lineage>
        <taxon>unclassified sequences</taxon>
        <taxon>metagenomes</taxon>
        <taxon>ecological metagenomes</taxon>
    </lineage>
</organism>